<reference evidence="2" key="1">
    <citation type="journal article" date="2019" name="bioRxiv">
        <title>The Genome of the Zebra Mussel, Dreissena polymorpha: A Resource for Invasive Species Research.</title>
        <authorList>
            <person name="McCartney M.A."/>
            <person name="Auch B."/>
            <person name="Kono T."/>
            <person name="Mallez S."/>
            <person name="Zhang Y."/>
            <person name="Obille A."/>
            <person name="Becker A."/>
            <person name="Abrahante J.E."/>
            <person name="Garbe J."/>
            <person name="Badalamenti J.P."/>
            <person name="Herman A."/>
            <person name="Mangelson H."/>
            <person name="Liachko I."/>
            <person name="Sullivan S."/>
            <person name="Sone E.D."/>
            <person name="Koren S."/>
            <person name="Silverstein K.A.T."/>
            <person name="Beckman K.B."/>
            <person name="Gohl D.M."/>
        </authorList>
    </citation>
    <scope>NUCLEOTIDE SEQUENCE</scope>
    <source>
        <strain evidence="2">Duluth1</strain>
        <tissue evidence="2">Whole animal</tissue>
    </source>
</reference>
<dbReference type="AlphaFoldDB" id="A0A9D4QZS9"/>
<reference evidence="2" key="2">
    <citation type="submission" date="2020-11" db="EMBL/GenBank/DDBJ databases">
        <authorList>
            <person name="McCartney M.A."/>
            <person name="Auch B."/>
            <person name="Kono T."/>
            <person name="Mallez S."/>
            <person name="Becker A."/>
            <person name="Gohl D.M."/>
            <person name="Silverstein K.A.T."/>
            <person name="Koren S."/>
            <person name="Bechman K.B."/>
            <person name="Herman A."/>
            <person name="Abrahante J.E."/>
            <person name="Garbe J."/>
        </authorList>
    </citation>
    <scope>NUCLEOTIDE SEQUENCE</scope>
    <source>
        <strain evidence="2">Duluth1</strain>
        <tissue evidence="2">Whole animal</tissue>
    </source>
</reference>
<dbReference type="EMBL" id="JAIWYP010000003">
    <property type="protein sequence ID" value="KAH3848100.1"/>
    <property type="molecule type" value="Genomic_DNA"/>
</dbReference>
<protein>
    <submittedName>
        <fullName evidence="2">Uncharacterized protein</fullName>
    </submittedName>
</protein>
<accession>A0A9D4QZS9</accession>
<dbReference type="Proteomes" id="UP000828390">
    <property type="component" value="Unassembled WGS sequence"/>
</dbReference>
<comment type="caution">
    <text evidence="2">The sequence shown here is derived from an EMBL/GenBank/DDBJ whole genome shotgun (WGS) entry which is preliminary data.</text>
</comment>
<gene>
    <name evidence="2" type="ORF">DPMN_090449</name>
</gene>
<name>A0A9D4QZS9_DREPO</name>
<organism evidence="2 3">
    <name type="scientific">Dreissena polymorpha</name>
    <name type="common">Zebra mussel</name>
    <name type="synonym">Mytilus polymorpha</name>
    <dbReference type="NCBI Taxonomy" id="45954"/>
    <lineage>
        <taxon>Eukaryota</taxon>
        <taxon>Metazoa</taxon>
        <taxon>Spiralia</taxon>
        <taxon>Lophotrochozoa</taxon>
        <taxon>Mollusca</taxon>
        <taxon>Bivalvia</taxon>
        <taxon>Autobranchia</taxon>
        <taxon>Heteroconchia</taxon>
        <taxon>Euheterodonta</taxon>
        <taxon>Imparidentia</taxon>
        <taxon>Neoheterodontei</taxon>
        <taxon>Myida</taxon>
        <taxon>Dreissenoidea</taxon>
        <taxon>Dreissenidae</taxon>
        <taxon>Dreissena</taxon>
    </lineage>
</organism>
<sequence>MAETEPLTEDENIDDGLKEDDEEENVPESDELSEDAQAFKEELAKISVNACTILAGREFHRTILLGPGRRSDQPYKELYNWDGAAEFVADFLNFETLEPPFELVSITITVCGL</sequence>
<keyword evidence="3" id="KW-1185">Reference proteome</keyword>
<evidence type="ECO:0000256" key="1">
    <source>
        <dbReference type="SAM" id="MobiDB-lite"/>
    </source>
</evidence>
<evidence type="ECO:0000313" key="3">
    <source>
        <dbReference type="Proteomes" id="UP000828390"/>
    </source>
</evidence>
<feature type="region of interest" description="Disordered" evidence="1">
    <location>
        <begin position="1"/>
        <end position="34"/>
    </location>
</feature>
<proteinExistence type="predicted"/>
<evidence type="ECO:0000313" key="2">
    <source>
        <dbReference type="EMBL" id="KAH3848100.1"/>
    </source>
</evidence>